<gene>
    <name evidence="2" type="ORF">GL4_2964</name>
</gene>
<keyword evidence="1" id="KW-0472">Membrane</keyword>
<dbReference type="EMBL" id="AP014648">
    <property type="protein sequence ID" value="BAQ18396.1"/>
    <property type="molecule type" value="Genomic_DNA"/>
</dbReference>
<feature type="transmembrane region" description="Helical" evidence="1">
    <location>
        <begin position="82"/>
        <end position="99"/>
    </location>
</feature>
<evidence type="ECO:0008006" key="4">
    <source>
        <dbReference type="Google" id="ProtNLM"/>
    </source>
</evidence>
<evidence type="ECO:0000256" key="1">
    <source>
        <dbReference type="SAM" id="Phobius"/>
    </source>
</evidence>
<reference evidence="2 3" key="1">
    <citation type="submission" date="2014-09" db="EMBL/GenBank/DDBJ databases">
        <title>Genome sequencing of Methyloceanibacter caenitepidi Gela4.</title>
        <authorList>
            <person name="Takeuchi M."/>
            <person name="Susumu S."/>
            <person name="Kamagata Y."/>
            <person name="Oshima K."/>
            <person name="Hattori M."/>
            <person name="Iwasaki W."/>
        </authorList>
    </citation>
    <scope>NUCLEOTIDE SEQUENCE [LARGE SCALE GENOMIC DNA]</scope>
    <source>
        <strain evidence="2 3">Gela4</strain>
    </source>
</reference>
<feature type="transmembrane region" description="Helical" evidence="1">
    <location>
        <begin position="164"/>
        <end position="181"/>
    </location>
</feature>
<accession>A0A0A8K6M8</accession>
<dbReference type="InterPro" id="IPR014470">
    <property type="entry name" value="UCP01500"/>
</dbReference>
<feature type="transmembrane region" description="Helical" evidence="1">
    <location>
        <begin position="205"/>
        <end position="226"/>
    </location>
</feature>
<dbReference type="PIRSF" id="PIRSF015000">
    <property type="entry name" value="UCP01500"/>
    <property type="match status" value="1"/>
</dbReference>
<dbReference type="Pfam" id="PF10028">
    <property type="entry name" value="DUF2270"/>
    <property type="match status" value="1"/>
</dbReference>
<feature type="transmembrane region" description="Helical" evidence="1">
    <location>
        <begin position="58"/>
        <end position="76"/>
    </location>
</feature>
<name>A0A0A8K6M8_9HYPH</name>
<dbReference type="STRING" id="1384459.GL4_2964"/>
<sequence>MLIREDDAARRPRGKGMEAPRSLSLPYEFDGASVGAIAHLYRGEVYRSTIWRTRLDNTTNWAVVTLGIALSITFSSREASPLPLLLAGILCVVFLIFEARRYRYFNVWRARARWMENNFYAPMLDRDHMKPATGWREVLARDYREPHHHITFARAIGRRLRRNYIWILGIQTIAYYGKIAIDPTPVTSFSELVQRATLGPVPGELVLVGGVFFSGGWIAFALWTLYRDRAKHGKGPARVAMG</sequence>
<keyword evidence="1" id="KW-0812">Transmembrane</keyword>
<keyword evidence="1" id="KW-1133">Transmembrane helix</keyword>
<organism evidence="2 3">
    <name type="scientific">Methyloceanibacter caenitepidi</name>
    <dbReference type="NCBI Taxonomy" id="1384459"/>
    <lineage>
        <taxon>Bacteria</taxon>
        <taxon>Pseudomonadati</taxon>
        <taxon>Pseudomonadota</taxon>
        <taxon>Alphaproteobacteria</taxon>
        <taxon>Hyphomicrobiales</taxon>
        <taxon>Hyphomicrobiaceae</taxon>
        <taxon>Methyloceanibacter</taxon>
    </lineage>
</organism>
<proteinExistence type="predicted"/>
<protein>
    <recommendedName>
        <fullName evidence="4">DUF2270 domain-containing protein</fullName>
    </recommendedName>
</protein>
<keyword evidence="3" id="KW-1185">Reference proteome</keyword>
<dbReference type="HOGENOM" id="CLU_089301_0_0_5"/>
<dbReference type="AlphaFoldDB" id="A0A0A8K6M8"/>
<dbReference type="OrthoDB" id="9815569at2"/>
<evidence type="ECO:0000313" key="2">
    <source>
        <dbReference type="EMBL" id="BAQ18396.1"/>
    </source>
</evidence>
<dbReference type="KEGG" id="mcg:GL4_2964"/>
<evidence type="ECO:0000313" key="3">
    <source>
        <dbReference type="Proteomes" id="UP000031643"/>
    </source>
</evidence>
<dbReference type="Proteomes" id="UP000031643">
    <property type="component" value="Chromosome"/>
</dbReference>